<dbReference type="PANTHER" id="PTHR46233">
    <property type="entry name" value="HYDROXYACYLGLUTATHIONE HYDROLASE GLOC"/>
    <property type="match status" value="1"/>
</dbReference>
<keyword evidence="2" id="KW-0479">Metal-binding</keyword>
<accession>A0ABT3G909</accession>
<reference evidence="6" key="1">
    <citation type="submission" date="2022-10" db="EMBL/GenBank/DDBJ databases">
        <title>Luteolibacter sp. GHJ8, whole genome shotgun sequencing project.</title>
        <authorList>
            <person name="Zhao G."/>
            <person name="Shen L."/>
        </authorList>
    </citation>
    <scope>NUCLEOTIDE SEQUENCE</scope>
    <source>
        <strain evidence="6">GHJ8</strain>
    </source>
</reference>
<proteinExistence type="predicted"/>
<dbReference type="SUPFAM" id="SSF56281">
    <property type="entry name" value="Metallo-hydrolase/oxidoreductase"/>
    <property type="match status" value="1"/>
</dbReference>
<dbReference type="RefSeq" id="WP_264515679.1">
    <property type="nucleotide sequence ID" value="NZ_JAPDDR010000012.1"/>
</dbReference>
<evidence type="ECO:0000256" key="4">
    <source>
        <dbReference type="ARBA" id="ARBA00022833"/>
    </source>
</evidence>
<dbReference type="SMART" id="SM00849">
    <property type="entry name" value="Lactamase_B"/>
    <property type="match status" value="1"/>
</dbReference>
<keyword evidence="7" id="KW-1185">Reference proteome</keyword>
<dbReference type="EMBL" id="JAPDDR010000012">
    <property type="protein sequence ID" value="MCW1916112.1"/>
    <property type="molecule type" value="Genomic_DNA"/>
</dbReference>
<sequence>MLYDTTADVIRKALRGLGMAPSEAAAAAGLPEREVLAASRGKVLAQTLRQLAPALCLSPGALAGLPGYTPPACPLAEVQRIELPFDDETVNAWLVADGEGGHLLFDTGDGPNDVRKVLENLGIESVTVLITHEHGDHTGGLRGLGHMALRIQDPQQGDLLHLGTLTIRVIDLPGHCEGAVGYVVEGLGLPLCVTGDALFAGSMGGCAPGTPYREALEALRRNVMTLPPETILLTGHGPASTVASERLSNAFLADLA</sequence>
<evidence type="ECO:0000259" key="5">
    <source>
        <dbReference type="SMART" id="SM00849"/>
    </source>
</evidence>
<dbReference type="Proteomes" id="UP001165653">
    <property type="component" value="Unassembled WGS sequence"/>
</dbReference>
<dbReference type="CDD" id="cd06262">
    <property type="entry name" value="metallo-hydrolase-like_MBL-fold"/>
    <property type="match status" value="1"/>
</dbReference>
<gene>
    <name evidence="6" type="ORF">OJ996_21160</name>
</gene>
<feature type="domain" description="Metallo-beta-lactamase" evidence="5">
    <location>
        <begin position="89"/>
        <end position="236"/>
    </location>
</feature>
<dbReference type="Gene3D" id="3.60.15.10">
    <property type="entry name" value="Ribonuclease Z/Hydroxyacylglutathione hydrolase-like"/>
    <property type="match status" value="2"/>
</dbReference>
<comment type="caution">
    <text evidence="6">The sequence shown here is derived from an EMBL/GenBank/DDBJ whole genome shotgun (WGS) entry which is preliminary data.</text>
</comment>
<protein>
    <submittedName>
        <fullName evidence="6">MBL fold metallo-hydrolase</fullName>
    </submittedName>
</protein>
<dbReference type="InterPro" id="IPR051453">
    <property type="entry name" value="MBL_Glyoxalase_II"/>
</dbReference>
<name>A0ABT3G909_9BACT</name>
<evidence type="ECO:0000313" key="6">
    <source>
        <dbReference type="EMBL" id="MCW1916112.1"/>
    </source>
</evidence>
<dbReference type="Pfam" id="PF00753">
    <property type="entry name" value="Lactamase_B"/>
    <property type="match status" value="1"/>
</dbReference>
<evidence type="ECO:0000256" key="3">
    <source>
        <dbReference type="ARBA" id="ARBA00022801"/>
    </source>
</evidence>
<organism evidence="6 7">
    <name type="scientific">Luteolibacter rhizosphaerae</name>
    <dbReference type="NCBI Taxonomy" id="2989719"/>
    <lineage>
        <taxon>Bacteria</taxon>
        <taxon>Pseudomonadati</taxon>
        <taxon>Verrucomicrobiota</taxon>
        <taxon>Verrucomicrobiia</taxon>
        <taxon>Verrucomicrobiales</taxon>
        <taxon>Verrucomicrobiaceae</taxon>
        <taxon>Luteolibacter</taxon>
    </lineage>
</organism>
<evidence type="ECO:0000256" key="1">
    <source>
        <dbReference type="ARBA" id="ARBA00001947"/>
    </source>
</evidence>
<keyword evidence="4" id="KW-0862">Zinc</keyword>
<dbReference type="InterPro" id="IPR001279">
    <property type="entry name" value="Metallo-B-lactamas"/>
</dbReference>
<evidence type="ECO:0000313" key="7">
    <source>
        <dbReference type="Proteomes" id="UP001165653"/>
    </source>
</evidence>
<dbReference type="PANTHER" id="PTHR46233:SF3">
    <property type="entry name" value="HYDROXYACYLGLUTATHIONE HYDROLASE GLOC"/>
    <property type="match status" value="1"/>
</dbReference>
<evidence type="ECO:0000256" key="2">
    <source>
        <dbReference type="ARBA" id="ARBA00022723"/>
    </source>
</evidence>
<keyword evidence="3" id="KW-0378">Hydrolase</keyword>
<comment type="cofactor">
    <cofactor evidence="1">
        <name>Zn(2+)</name>
        <dbReference type="ChEBI" id="CHEBI:29105"/>
    </cofactor>
</comment>
<dbReference type="InterPro" id="IPR036866">
    <property type="entry name" value="RibonucZ/Hydroxyglut_hydro"/>
</dbReference>